<dbReference type="PANTHER" id="PTHR13887">
    <property type="entry name" value="GLUTATHIONE S-TRANSFERASE KAPPA"/>
    <property type="match status" value="1"/>
</dbReference>
<dbReference type="EMBL" id="ACGO02000001">
    <property type="protein sequence ID" value="EFJ70183.1"/>
    <property type="molecule type" value="Genomic_DNA"/>
</dbReference>
<dbReference type="GO" id="GO:0016491">
    <property type="term" value="F:oxidoreductase activity"/>
    <property type="evidence" value="ECO:0007669"/>
    <property type="project" value="InterPro"/>
</dbReference>
<keyword evidence="2" id="KW-0413">Isomerase</keyword>
<dbReference type="SUPFAM" id="SSF52833">
    <property type="entry name" value="Thioredoxin-like"/>
    <property type="match status" value="1"/>
</dbReference>
<dbReference type="CDD" id="cd03024">
    <property type="entry name" value="DsbA_FrnE"/>
    <property type="match status" value="1"/>
</dbReference>
<dbReference type="AlphaFoldDB" id="A0AA86ZUQ6"/>
<gene>
    <name evidence="2" type="primary">dsb</name>
    <name evidence="2" type="ORF">HMPREF0514_10627</name>
</gene>
<dbReference type="Proteomes" id="UP000003672">
    <property type="component" value="Unassembled WGS sequence"/>
</dbReference>
<evidence type="ECO:0000259" key="1">
    <source>
        <dbReference type="Pfam" id="PF01323"/>
    </source>
</evidence>
<dbReference type="InterPro" id="IPR001853">
    <property type="entry name" value="DSBA-like_thioredoxin_dom"/>
</dbReference>
<protein>
    <submittedName>
        <fullName evidence="2">DsbA-like protein</fullName>
        <ecNumber evidence="2">5.3.4.1</ecNumber>
    </submittedName>
</protein>
<evidence type="ECO:0000313" key="2">
    <source>
        <dbReference type="EMBL" id="EFJ70183.1"/>
    </source>
</evidence>
<dbReference type="Pfam" id="PF01323">
    <property type="entry name" value="DSBA"/>
    <property type="match status" value="1"/>
</dbReference>
<dbReference type="GO" id="GO:0003756">
    <property type="term" value="F:protein disulfide isomerase activity"/>
    <property type="evidence" value="ECO:0007669"/>
    <property type="project" value="UniProtKB-EC"/>
</dbReference>
<dbReference type="EC" id="5.3.4.1" evidence="2"/>
<dbReference type="Gene3D" id="3.40.30.10">
    <property type="entry name" value="Glutaredoxin"/>
    <property type="match status" value="1"/>
</dbReference>
<reference evidence="2 3" key="1">
    <citation type="submission" date="2010-06" db="EMBL/GenBank/DDBJ databases">
        <authorList>
            <person name="Muzny D."/>
            <person name="Qin X."/>
            <person name="Buhay C."/>
            <person name="Dugan-Rocha S."/>
            <person name="Ding Y."/>
            <person name="Chen G."/>
            <person name="Hawes A."/>
            <person name="Holder M."/>
            <person name="Jhangiani S."/>
            <person name="Johnson A."/>
            <person name="Khan Z."/>
            <person name="Li Z."/>
            <person name="Liu W."/>
            <person name="Liu X."/>
            <person name="Perez L."/>
            <person name="Shen H."/>
            <person name="Wang Q."/>
            <person name="Watt J."/>
            <person name="Xi L."/>
            <person name="Xin Y."/>
            <person name="Zhou J."/>
            <person name="Deng J."/>
            <person name="Jiang H."/>
            <person name="Liu Y."/>
            <person name="Qu J."/>
            <person name="Song X.-Z."/>
            <person name="Zhang L."/>
            <person name="Villasana D."/>
            <person name="Johnson A."/>
            <person name="Liu J."/>
            <person name="Liyanage D."/>
            <person name="Lorensuhewa L."/>
            <person name="Robinson T."/>
            <person name="Song A."/>
            <person name="Song B.-B."/>
            <person name="Dinh H."/>
            <person name="Thornton R."/>
            <person name="Coyle M."/>
            <person name="Francisco L."/>
            <person name="Jackson L."/>
            <person name="Javaid M."/>
            <person name="Korchina V."/>
            <person name="Kovar C."/>
            <person name="Mata R."/>
            <person name="Mathew T."/>
            <person name="Ngo R."/>
            <person name="Nguyen L."/>
            <person name="Nguyen N."/>
            <person name="Okwuonu G."/>
            <person name="Ongeri F."/>
            <person name="Pham C."/>
            <person name="Simmons D."/>
            <person name="Wilczek-Boney K."/>
            <person name="Hale W."/>
            <person name="Jakkamsetti A."/>
            <person name="Pham P."/>
            <person name="Ruth R."/>
            <person name="San Lucas F."/>
            <person name="Warren J."/>
            <person name="Zhang J."/>
            <person name="Zhao Z."/>
            <person name="Zhou C."/>
            <person name="Zhu D."/>
            <person name="Lee S."/>
            <person name="Bess C."/>
            <person name="Blankenburg K."/>
            <person name="Forbes L."/>
            <person name="Fu Q."/>
            <person name="Gubbala S."/>
            <person name="Hirani K."/>
            <person name="Jayaseelan J.C."/>
            <person name="Lara F."/>
            <person name="Munidasa M."/>
            <person name="Palculict T."/>
            <person name="Patil S."/>
            <person name="Pu L.-L."/>
            <person name="Saada N."/>
            <person name="Tang L."/>
            <person name="Weissenberger G."/>
            <person name="Zhu Y."/>
            <person name="Hemphill L."/>
            <person name="Shang Y."/>
            <person name="Youmans B."/>
            <person name="Ayvaz T."/>
            <person name="Ross M."/>
            <person name="Santibanez J."/>
            <person name="Aqrawi P."/>
            <person name="Gross S."/>
            <person name="Joshi V."/>
            <person name="Fowler G."/>
            <person name="Nazareth L."/>
            <person name="Reid J."/>
            <person name="Worley K."/>
            <person name="Petrosino J."/>
            <person name="Highlander S."/>
            <person name="Gibbs R."/>
        </authorList>
    </citation>
    <scope>NUCLEOTIDE SEQUENCE [LARGE SCALE GENOMIC DNA]</scope>
    <source>
        <strain evidence="2 3">JV-V03</strain>
    </source>
</reference>
<evidence type="ECO:0000313" key="3">
    <source>
        <dbReference type="Proteomes" id="UP000003672"/>
    </source>
</evidence>
<organism evidence="2 3">
    <name type="scientific">Lactobacillus paragasseri JV-V03</name>
    <dbReference type="NCBI Taxonomy" id="525326"/>
    <lineage>
        <taxon>Bacteria</taxon>
        <taxon>Bacillati</taxon>
        <taxon>Bacillota</taxon>
        <taxon>Bacilli</taxon>
        <taxon>Lactobacillales</taxon>
        <taxon>Lactobacillaceae</taxon>
        <taxon>Lactobacillus</taxon>
    </lineage>
</organism>
<dbReference type="InterPro" id="IPR036249">
    <property type="entry name" value="Thioredoxin-like_sf"/>
</dbReference>
<proteinExistence type="predicted"/>
<feature type="domain" description="DSBA-like thioredoxin" evidence="1">
    <location>
        <begin position="24"/>
        <end position="218"/>
    </location>
</feature>
<accession>A0AA86ZUQ6</accession>
<sequence>MKKKILGVYLQLVSKKNEVKDMEIKYWSDIACPFCYIGSNNMKKALKDLDLQDKVPLKFLSYQLDPNAPTTAPKSSDNSTLTPRMKQIEDFAHQNGLEMNLAKVIHVNSMDAHRLIKLAYTKNDETANKLINELYRLYFVAGKSIADHEVLKNAGIKAGLVASEIDDVLNTDKFEKEVNQDEMAAAQLGVQGVPFFVINNKYAINGAQPYDVLVNALKKIEASEDDQNGEE</sequence>
<name>A0AA86ZUQ6_9LACO</name>
<dbReference type="PANTHER" id="PTHR13887:SF41">
    <property type="entry name" value="THIOREDOXIN SUPERFAMILY PROTEIN"/>
    <property type="match status" value="1"/>
</dbReference>
<comment type="caution">
    <text evidence="2">The sequence shown here is derived from an EMBL/GenBank/DDBJ whole genome shotgun (WGS) entry which is preliminary data.</text>
</comment>